<evidence type="ECO:0000313" key="17">
    <source>
        <dbReference type="Proteomes" id="UP001203284"/>
    </source>
</evidence>
<dbReference type="InterPro" id="IPR027417">
    <property type="entry name" value="P-loop_NTPase"/>
</dbReference>
<dbReference type="EMBL" id="JALKCH010000005">
    <property type="protein sequence ID" value="MCK0197178.1"/>
    <property type="molecule type" value="Genomic_DNA"/>
</dbReference>
<keyword evidence="7" id="KW-0067">ATP-binding</keyword>
<keyword evidence="11" id="KW-0046">Antibiotic resistance</keyword>
<proteinExistence type="inferred from homology"/>
<sequence length="666" mass="70474">MTRRGDTAAGSVPREPLIRLSGIRRDYPSGEGVLTVLKGIDLTIEAGEMVAIVGASGSGKSTLMNILGCLDRPSTGSYRVAGSETGALGPDELAALRREHFGFIFQRYHLLNELTALGNVEIPAIYAGRSPEARRERAAALLGRLGMAERLGHRPGQLSGGQQQRVSIARALMNDGAVILADEPTGALDTRSGEEVLRILEELNAEGRTVIIVTHDMAVANRARRIVEISDGEIIADRRREEASPPVENEAPSTTVPPSRFERMRAYIGRVGEAFRMAVLAMMANRLRTVLTMLGIIIGIASVVCVVALGEGSRQRVLANISGLGTNTLEIFAGKDFGDVRSAKITTLVVADADALATLPYVAAVTPTVSTSSTVRVGSKEASALVNGVSEQYFIAKGTKLAEGRFFDAEAIINRSQDAVIDENTRKALFSDLPGSPVGQVILVGKVPCRVVGVTQPQQGGFGSSQNLSVYLPYTTVQARFLGSMSLRSITVRVADDASTDLAEQAVTQFLTQRHGSKDFFIINTDDIRKTITATTETLTLLIAAIAVISLVVGGIGVMNIMLVSVSERVGEIGVRMAVGARRADILQQFLIEAVLVCLIGGVLGIGLALGFGAAFALFGASFQLVYSTVSIVAAVLCSTVIGLVFGYLPARNASLLDPVAALARD</sequence>
<evidence type="ECO:0000256" key="8">
    <source>
        <dbReference type="ARBA" id="ARBA00022967"/>
    </source>
</evidence>
<dbReference type="SUPFAM" id="SSF52540">
    <property type="entry name" value="P-loop containing nucleoside triphosphate hydrolases"/>
    <property type="match status" value="1"/>
</dbReference>
<comment type="caution">
    <text evidence="16">The sequence shown here is derived from an EMBL/GenBank/DDBJ whole genome shotgun (WGS) entry which is preliminary data.</text>
</comment>
<keyword evidence="2" id="KW-0813">Transport</keyword>
<evidence type="ECO:0000256" key="5">
    <source>
        <dbReference type="ARBA" id="ARBA00022692"/>
    </source>
</evidence>
<protein>
    <recommendedName>
        <fullName evidence="13">Pyoverdine export ATP-binding/permease protein PvdT</fullName>
    </recommendedName>
</protein>
<dbReference type="Proteomes" id="UP001203284">
    <property type="component" value="Unassembled WGS sequence"/>
</dbReference>
<dbReference type="PANTHER" id="PTHR30572">
    <property type="entry name" value="MEMBRANE COMPONENT OF TRANSPORTER-RELATED"/>
    <property type="match status" value="1"/>
</dbReference>
<dbReference type="PROSITE" id="PS50893">
    <property type="entry name" value="ABC_TRANSPORTER_2"/>
    <property type="match status" value="1"/>
</dbReference>
<feature type="transmembrane region" description="Helical" evidence="14">
    <location>
        <begin position="290"/>
        <end position="310"/>
    </location>
</feature>
<accession>A0ABT0DB36</accession>
<reference evidence="16 17" key="1">
    <citation type="submission" date="2022-04" db="EMBL/GenBank/DDBJ databases">
        <authorList>
            <person name="Grouzdev D.S."/>
            <person name="Pantiukh K.S."/>
            <person name="Krutkina M.S."/>
        </authorList>
    </citation>
    <scope>NUCLEOTIDE SEQUENCE [LARGE SCALE GENOMIC DNA]</scope>
    <source>
        <strain evidence="16 17">6x-1</strain>
    </source>
</reference>
<evidence type="ECO:0000256" key="14">
    <source>
        <dbReference type="SAM" id="Phobius"/>
    </source>
</evidence>
<dbReference type="Pfam" id="PF02687">
    <property type="entry name" value="FtsX"/>
    <property type="match status" value="1"/>
</dbReference>
<feature type="domain" description="ABC transporter" evidence="15">
    <location>
        <begin position="18"/>
        <end position="256"/>
    </location>
</feature>
<name>A0ABT0DB36_9HYPH</name>
<evidence type="ECO:0000313" key="16">
    <source>
        <dbReference type="EMBL" id="MCK0197178.1"/>
    </source>
</evidence>
<keyword evidence="6" id="KW-0547">Nucleotide-binding</keyword>
<dbReference type="InterPro" id="IPR050250">
    <property type="entry name" value="Macrolide_Exporter_MacB"/>
</dbReference>
<evidence type="ECO:0000256" key="4">
    <source>
        <dbReference type="ARBA" id="ARBA00022519"/>
    </source>
</evidence>
<dbReference type="InterPro" id="IPR003439">
    <property type="entry name" value="ABC_transporter-like_ATP-bd"/>
</dbReference>
<dbReference type="SMART" id="SM00382">
    <property type="entry name" value="AAA"/>
    <property type="match status" value="1"/>
</dbReference>
<gene>
    <name evidence="16" type="ORF">MWN34_09660</name>
</gene>
<dbReference type="Gene3D" id="3.40.50.300">
    <property type="entry name" value="P-loop containing nucleotide triphosphate hydrolases"/>
    <property type="match status" value="1"/>
</dbReference>
<keyword evidence="17" id="KW-1185">Reference proteome</keyword>
<dbReference type="Pfam" id="PF12704">
    <property type="entry name" value="MacB_PCD"/>
    <property type="match status" value="1"/>
</dbReference>
<evidence type="ECO:0000256" key="12">
    <source>
        <dbReference type="ARBA" id="ARBA00038388"/>
    </source>
</evidence>
<evidence type="ECO:0000256" key="9">
    <source>
        <dbReference type="ARBA" id="ARBA00022989"/>
    </source>
</evidence>
<keyword evidence="8" id="KW-1278">Translocase</keyword>
<feature type="transmembrane region" description="Helical" evidence="14">
    <location>
        <begin position="625"/>
        <end position="649"/>
    </location>
</feature>
<dbReference type="Pfam" id="PF00005">
    <property type="entry name" value="ABC_tran"/>
    <property type="match status" value="1"/>
</dbReference>
<dbReference type="CDD" id="cd03255">
    <property type="entry name" value="ABC_MJ0796_LolCDE_FtsE"/>
    <property type="match status" value="1"/>
</dbReference>
<keyword evidence="9 14" id="KW-1133">Transmembrane helix</keyword>
<keyword evidence="3" id="KW-1003">Cell membrane</keyword>
<comment type="similarity">
    <text evidence="12">Belongs to the ABC transporter superfamily. Macrolide exporter (TC 3.A.1.122) family.</text>
</comment>
<evidence type="ECO:0000259" key="15">
    <source>
        <dbReference type="PROSITE" id="PS50893"/>
    </source>
</evidence>
<keyword evidence="5 14" id="KW-0812">Transmembrane</keyword>
<keyword evidence="4" id="KW-0997">Cell inner membrane</keyword>
<evidence type="ECO:0000256" key="6">
    <source>
        <dbReference type="ARBA" id="ARBA00022741"/>
    </source>
</evidence>
<feature type="transmembrane region" description="Helical" evidence="14">
    <location>
        <begin position="590"/>
        <end position="619"/>
    </location>
</feature>
<dbReference type="InterPro" id="IPR025857">
    <property type="entry name" value="MacB_PCD"/>
</dbReference>
<keyword evidence="10 14" id="KW-0472">Membrane</keyword>
<evidence type="ECO:0000256" key="7">
    <source>
        <dbReference type="ARBA" id="ARBA00022840"/>
    </source>
</evidence>
<evidence type="ECO:0000256" key="11">
    <source>
        <dbReference type="ARBA" id="ARBA00023251"/>
    </source>
</evidence>
<evidence type="ECO:0000256" key="1">
    <source>
        <dbReference type="ARBA" id="ARBA00004429"/>
    </source>
</evidence>
<evidence type="ECO:0000256" key="3">
    <source>
        <dbReference type="ARBA" id="ARBA00022475"/>
    </source>
</evidence>
<evidence type="ECO:0000256" key="2">
    <source>
        <dbReference type="ARBA" id="ARBA00022448"/>
    </source>
</evidence>
<dbReference type="InterPro" id="IPR017911">
    <property type="entry name" value="MacB-like_ATP-bd"/>
</dbReference>
<feature type="transmembrane region" description="Helical" evidence="14">
    <location>
        <begin position="539"/>
        <end position="563"/>
    </location>
</feature>
<dbReference type="PROSITE" id="PS00211">
    <property type="entry name" value="ABC_TRANSPORTER_1"/>
    <property type="match status" value="1"/>
</dbReference>
<organism evidence="16 17">
    <name type="scientific">Ancylobacter crimeensis</name>
    <dbReference type="NCBI Taxonomy" id="2579147"/>
    <lineage>
        <taxon>Bacteria</taxon>
        <taxon>Pseudomonadati</taxon>
        <taxon>Pseudomonadota</taxon>
        <taxon>Alphaproteobacteria</taxon>
        <taxon>Hyphomicrobiales</taxon>
        <taxon>Xanthobacteraceae</taxon>
        <taxon>Ancylobacter</taxon>
    </lineage>
</organism>
<evidence type="ECO:0000256" key="13">
    <source>
        <dbReference type="ARBA" id="ARBA00041199"/>
    </source>
</evidence>
<dbReference type="PANTHER" id="PTHR30572:SF14">
    <property type="entry name" value="MACROLIDE EXPORT ATP-BINDING_PERMEASE PROTEIN MACB"/>
    <property type="match status" value="1"/>
</dbReference>
<dbReference type="InterPro" id="IPR017871">
    <property type="entry name" value="ABC_transporter-like_CS"/>
</dbReference>
<dbReference type="RefSeq" id="WP_247028791.1">
    <property type="nucleotide sequence ID" value="NZ_JALKCH010000005.1"/>
</dbReference>
<dbReference type="InterPro" id="IPR003593">
    <property type="entry name" value="AAA+_ATPase"/>
</dbReference>
<evidence type="ECO:0000256" key="10">
    <source>
        <dbReference type="ARBA" id="ARBA00023136"/>
    </source>
</evidence>
<dbReference type="InterPro" id="IPR003838">
    <property type="entry name" value="ABC3_permease_C"/>
</dbReference>
<comment type="subcellular location">
    <subcellularLocation>
        <location evidence="1">Cell inner membrane</location>
        <topology evidence="1">Multi-pass membrane protein</topology>
    </subcellularLocation>
</comment>